<gene>
    <name evidence="8" type="ORF">E5S68_07290</name>
</gene>
<feature type="region of interest" description="Disordered" evidence="5">
    <location>
        <begin position="4550"/>
        <end position="4611"/>
    </location>
</feature>
<keyword evidence="1" id="KW-0134">Cell wall</keyword>
<evidence type="ECO:0000256" key="2">
    <source>
        <dbReference type="ARBA" id="ARBA00022525"/>
    </source>
</evidence>
<feature type="region of interest" description="Disordered" evidence="5">
    <location>
        <begin position="42"/>
        <end position="82"/>
    </location>
</feature>
<dbReference type="Proteomes" id="UP000297986">
    <property type="component" value="Unassembled WGS sequence"/>
</dbReference>
<feature type="chain" id="PRO_5021356326" evidence="6">
    <location>
        <begin position="40"/>
        <end position="4638"/>
    </location>
</feature>
<evidence type="ECO:0000256" key="3">
    <source>
        <dbReference type="ARBA" id="ARBA00022729"/>
    </source>
</evidence>
<organism evidence="8 9">
    <name type="scientific">Streptococcus rubneri</name>
    <dbReference type="NCBI Taxonomy" id="1234680"/>
    <lineage>
        <taxon>Bacteria</taxon>
        <taxon>Bacillati</taxon>
        <taxon>Bacillota</taxon>
        <taxon>Bacilli</taxon>
        <taxon>Lactobacillales</taxon>
        <taxon>Streptococcaceae</taxon>
        <taxon>Streptococcus</taxon>
    </lineage>
</organism>
<evidence type="ECO:0000313" key="9">
    <source>
        <dbReference type="Proteomes" id="UP000297986"/>
    </source>
</evidence>
<feature type="compositionally biased region" description="Low complexity" evidence="5">
    <location>
        <begin position="70"/>
        <end position="79"/>
    </location>
</feature>
<dbReference type="NCBIfam" id="TIGR04228">
    <property type="entry name" value="isopep_sspB_C2"/>
    <property type="match status" value="9"/>
</dbReference>
<keyword evidence="2" id="KW-0964">Secreted</keyword>
<feature type="domain" description="Gram-positive cocci surface proteins LPxTG" evidence="7">
    <location>
        <begin position="4604"/>
        <end position="4638"/>
    </location>
</feature>
<dbReference type="Pfam" id="PF00746">
    <property type="entry name" value="Gram_pos_anchor"/>
    <property type="match status" value="1"/>
</dbReference>
<feature type="region of interest" description="Disordered" evidence="5">
    <location>
        <begin position="1574"/>
        <end position="1606"/>
    </location>
</feature>
<accession>A0A4Z1DVJ8</accession>
<dbReference type="Pfam" id="PF04650">
    <property type="entry name" value="YSIRK_signal"/>
    <property type="match status" value="1"/>
</dbReference>
<name>A0A4Z1DVJ8_9STRE</name>
<reference evidence="8 9" key="1">
    <citation type="submission" date="2019-04" db="EMBL/GenBank/DDBJ databases">
        <title>Genome sequencing of Streptococcus rubneri DSM 26920(T).</title>
        <authorList>
            <person name="Kook J.-K."/>
            <person name="Park S.-N."/>
            <person name="Lim Y.K."/>
        </authorList>
    </citation>
    <scope>NUCLEOTIDE SEQUENCE [LARGE SCALE GENOMIC DNA]</scope>
    <source>
        <strain evidence="8 9">DSM 26920</strain>
    </source>
</reference>
<feature type="region of interest" description="Disordered" evidence="5">
    <location>
        <begin position="115"/>
        <end position="169"/>
    </location>
</feature>
<evidence type="ECO:0000256" key="1">
    <source>
        <dbReference type="ARBA" id="ARBA00022512"/>
    </source>
</evidence>
<evidence type="ECO:0000256" key="6">
    <source>
        <dbReference type="SAM" id="SignalP"/>
    </source>
</evidence>
<dbReference type="InterPro" id="IPR026345">
    <property type="entry name" value="Adh_isopep-form_adh_dom"/>
</dbReference>
<protein>
    <submittedName>
        <fullName evidence="8">YSIRK-type signal peptide-containing protein</fullName>
    </submittedName>
</protein>
<dbReference type="NCBIfam" id="TIGR01167">
    <property type="entry name" value="LPXTG_anchor"/>
    <property type="match status" value="1"/>
</dbReference>
<dbReference type="Gene3D" id="2.60.40.740">
    <property type="match status" value="9"/>
</dbReference>
<dbReference type="Pfam" id="PF12892">
    <property type="entry name" value="FctA"/>
    <property type="match status" value="17"/>
</dbReference>
<evidence type="ECO:0000256" key="5">
    <source>
        <dbReference type="SAM" id="MobiDB-lite"/>
    </source>
</evidence>
<comment type="caution">
    <text evidence="8">The sequence shown here is derived from an EMBL/GenBank/DDBJ whole genome shotgun (WGS) entry which is preliminary data.</text>
</comment>
<dbReference type="RefSeq" id="WP_135782939.1">
    <property type="nucleotide sequence ID" value="NZ_SRRP01000001.1"/>
</dbReference>
<evidence type="ECO:0000313" key="8">
    <source>
        <dbReference type="EMBL" id="TGN92702.1"/>
    </source>
</evidence>
<dbReference type="EMBL" id="SRRP01000001">
    <property type="protein sequence ID" value="TGN92702.1"/>
    <property type="molecule type" value="Genomic_DNA"/>
</dbReference>
<feature type="compositionally biased region" description="Polar residues" evidence="5">
    <location>
        <begin position="1574"/>
        <end position="1587"/>
    </location>
</feature>
<feature type="compositionally biased region" description="Basic and acidic residues" evidence="5">
    <location>
        <begin position="122"/>
        <end position="144"/>
    </location>
</feature>
<dbReference type="PROSITE" id="PS50847">
    <property type="entry name" value="GRAM_POS_ANCHORING"/>
    <property type="match status" value="1"/>
</dbReference>
<feature type="signal peptide" evidence="6">
    <location>
        <begin position="1"/>
        <end position="39"/>
    </location>
</feature>
<dbReference type="NCBIfam" id="TIGR03786">
    <property type="entry name" value="strep_pil_rpt"/>
    <property type="match status" value="16"/>
</dbReference>
<dbReference type="Pfam" id="PF17998">
    <property type="entry name" value="AgI_II_C2"/>
    <property type="match status" value="9"/>
</dbReference>
<dbReference type="NCBIfam" id="TIGR01168">
    <property type="entry name" value="YSIRK_signal"/>
    <property type="match status" value="1"/>
</dbReference>
<evidence type="ECO:0000259" key="7">
    <source>
        <dbReference type="PROSITE" id="PS50847"/>
    </source>
</evidence>
<dbReference type="OrthoDB" id="2237346at2"/>
<dbReference type="Gene3D" id="2.60.40.3050">
    <property type="match status" value="17"/>
</dbReference>
<proteinExistence type="predicted"/>
<keyword evidence="3 6" id="KW-0732">Signal</keyword>
<keyword evidence="4" id="KW-0572">Peptidoglycan-anchor</keyword>
<keyword evidence="9" id="KW-1185">Reference proteome</keyword>
<feature type="compositionally biased region" description="Pro residues" evidence="5">
    <location>
        <begin position="4558"/>
        <end position="4603"/>
    </location>
</feature>
<dbReference type="InterPro" id="IPR005877">
    <property type="entry name" value="YSIRK_signal_dom"/>
</dbReference>
<dbReference type="InterPro" id="IPR038174">
    <property type="entry name" value="Strep_pil_link_sf"/>
</dbReference>
<sequence>MKDIYNRRQRFSLRKYSVGVCSVLLGTALFAAGATSASAEEVASTSESAEATAASESQAEPESAKEEEAASTAPSTYAEGAPVAPKVDLSNSSLAAEVKEEVALTPLEALAKAGIAVPSESTSKKTEEEAKAATKAEASAKSEKAASTTATSENADLAETSEVAPTHTPEVSATLDAIRLDATANNETAVAQPRVNRAALYSAATDTVNAGALATNGGRRRSRRAVDDHNVTPVEITTYLKPGETANPSMVDANGASVRSQTVPSGYAAKEGDVYTYSIVDLTRFNERYHTNYYTRAYKRFDASTDTTVELIDKNTGNVVETRKITASSGIQKFTTTATASRGELTWQVDFDKGLGTGPGKTDQPFIQLGYEVGASIQALVAPGHNLTPDEKKLYDDVYAARTSTDIINVVEPAYNGRTITDTNAKIPVSVNKTTYYKVVDKNNPTFNANKTDVTVQDYKENGNEVDLASYTLKAMEGQNFTASGERQFDGYKLYQAADANDQSGYVSRPYKVGTKFMDAERAGIKRIKEIVGEDGTVVVRVYLLDPKQQSKRSDGTLSTDGYMLLAETKPIKPGDYNKQELNVKKSPLNTIPFTDSKGVNYPNGKEVPFDFQKAGGYIPYKTVFVPFLGDNIGHLSPNEQLVRGVNGIGTNVDLLNSLTPYKQPVYYYVKQEPVEVTPEVEKQLGGRVLVDGEFNFKIKENQQNKSLPGYEETVTNQNGKATFSKLTFNKVGTYTYTITENAGSDKNVDYDEMTVTMTVTVTENAKGDLQASVKYSAEGGFKSSADDKVFNNYVVAPVKTKFDFTKALAGRELKEGEFTFVLKDSDGKTLQTKTNTKAGVIAFDDLTFNNTQVGTHKYTVEEVQGSEAGMQYDTMKAEVTITVTKEGHVLKATNTLPSDTEFNNTFTPAATQAQFKFTKKLEGKELTKDAFTFELVENGNVIQTKKNAADGTIQFDAISYDKEGSHTYTVREVAGTDTNIDYDDMNAVVTVNVTKDAASGILTAKVTMPSDTEFNNFAVAPVKTRFDFSKALAGRELKAGEFTFVLKDSDGKTLQTKTNTKEGVVAFDDLTFDNTQVGTHKYTVEEVIPENKEAGMTYDTMKAEVSITVTKEGHVLKATNSLPSDTEFNNTFTPGPTQAQFKFTKKLEGKELTADAFTFELVENGNVIQTKKNAADGTIQFDAISYDKVGSHTYTVREVAGTDTNIDYDDMNAVVKVDVTKNAATGLLSASVTMPEDTEFNNYAVAPVTAQFDFSKALAGRKLKDGEFSFVLKDAEGNTLQTKTNDADGKVKFDALTFTNTQVGVHKYTVEEVAGSEAGMEYDQMKAEVTITVTKSGHALTATKALPTDTEFNNTFTPAATNAQFRFTKKLEGKELTKDAFTFELLENGNVIQTKKNAADGTIQFDAISYDKEGTHTYTVREVAGTDTNIDYDSMNAVVTVNVTKNADTGILSAAVAMPEDTEFNNYVVSPVVTKFDFTKKLAGRKLAAGEFSFVLKDSTGREVESVQNDADGNVTFSELSFDNTKVGTHTYTVEEVIPADKEFGMTYDQMKATVTVEVAKNGHSLTTVTNVTSTGGKDANGNATDGTADKEFNNKVTPPETPEFQPEKFVVSKEKYDITGNKLMDDDDELSNEYTETNADPYVDKTTNNEPENLNTKTVKRGSKLVYQVWLDTTKFTEANNIQYVGVSDTYDAEKLDVNASDIKAYDSVTGAEVTAKFDIKVENGTITATSKEAFIKDKVNAPVIDTTKFEFGRYYKFDIPATVKESVKAGADIENTANQTVHVYNPVSKTVEKPEKPTQKRVNSVPVPVEMNFTKRLEGRELQENEFEFVLKKDGVEVERVKNDAAGKIVFKTLEFGRDDLGKTYNYTVEETPGTDATVTYDTMVATVKVVVSHDGTAKAIVANVTDAADKEFNNTVTPPEEPKFQPEKYVVSKEKYDITGDKLVDDDRELADKYADTNANPYADDASNNEAENLNTKTVERGSKLVYQVWLDTTKFDAANKDNIQTVGISDNYDEAKLNLNTADIKAYDSVTGAEVTDKFDITVNNGVITANLKAGFTKSLGDAENTQVIDTTKFAFGRYYKFDIPTTVKDDVVAGADIENTAAQVVNYYNPTTKKVEKPEKPTEKRVNNVPISVEFNFTKKLEGRELKANEFTFELKDSENVVIATATNDANGNFKFTPVDYTNKAGKTVTALKYQKGQEGTYTYTVTEVKGTDSTVTYDTMAAVVTVKVSHDGTAKALITNVTEPADKEFNNRVTPPEEPKFQPEKYVVSKAKFDITGTKLVDDDSELTDKYGETNTNPYVDTTANNEDENLNTKPVERGQKLYYQVWLDTTKFDAANKDNIQTVGITDNYDKDKLTVNASDIKVYDSVTGVDVTTKFDISDNNGVLTANLKDGFTKSLGDAENTQIIDTTKFEFGRYYKFDIPATVKDDVVAGADIENKAAQVVNYYNPVSKTVEKPNKPTEKRVNSVPISVEFNFTKKLEGRDLKAGEFTFELKDSDNVVIATATNDAAGKIKFAPVDYTNKAGETVTALKYKKGQEGTYNYTVEEVKGSDATVTYDTMKAVVTVEVRHDGTAKALITNVTDPADKEFNNTVRPPEEPKFQPEKYVVSEEKFDITGDKLVDDDKELADKVADTNANPYADDASNNEAQNLNTKTVKRGDKLVYQVWLDTTKFDASNKDNIQSVGISDDYDETKLDLDSTKIKAYDSVTGDDVTAKFDIAVNNGVITATLKDGFTKSLGDAENTQIIDTTKFAFGRYYKFDIPTTVKADVPGGVDIENTAAQVVNYYNPTTKKVEKPSKPTEKRVNNVPVEVEFNFTKRLEGRELKANEFSFVLKDSEGTTLETVKNDASGNVKFSKLEFKKGQEGVHNYTVEEVKGSDATVTYDTMKANVTVTVKHDGTAKVLIATVGNIADKEFNNRVTPPEEPKFQPEKYVVSEEKFDITGDKLVDDDKELADKVADTNANPYADDASNNEAQNLNTKTVKRGDKLVYQVWLDTTKFDASNKDNIQSVGISDDYDETKLDLDSTKIKAYDSVTGDDVTAKFDIAVNNGVITATLKDGFTKSLGDTENTQIIDTTKFAFGRYYKFDIPTTVKADVPGGVDIENTAAQVVNYYNPTTKKVEKPSKPTEKRVNNVPVEVEFNFTKRLEGRELKANEFSFVLKDSEGTTLETVKNDASGNVKFSKLEFKKGQEGVHNYTVEEVKGSDATVTYDTMKANVTVTVKHDGTAKVLIATVGNIADKEFNNRVTPPEEPKFQPEKYVVSEEKFDITGDKLVDDDKELADKVADTNANPYADDASNNEAQNLNTKTVKRGDKLVYQVWLDTTKFDAANKDNIQSVGISDDYDETKLDLDSTKIKAYDSVTGDDVTAKFDIAVNNGVITATLKDGFTKSLGDTENTQVIDTTKFAFGRYYKFDIPTTVKADVPGGVDIENTAAQVVNYYNPTTKKVEKPEKPTEKRVNNVPVEVEFNFTKRLEGRELKANEFSFVLKDSEGTTLETVKNDASGNVKFSKLEFKKGQEGIHNYTVEEVKGSDATVTYDTMKANVTVTVKHDGTAKVLIATVGNIADKEFNNRVTPPETPEFNPEKYVLNEKEFDLTGTSLLDDDKELADKVADTNANPYADDASNNEAANINTKSVKPGQKLVYQVWLDTTKFDAANKDNIQSVGITDDYDEAKVDVEASAIKAYDGKTGADVTAKFDIAVNNGVITATLKDGFTKSLGDAENTQIIDTTKFEFGRYYKFDIPATVKADVKGGVDIENTAAQVVNYYNPVSKTVEKPNKPTEKRVNSVPVQVEFNFTKRLEGRELKANEFSFVLKDSEGKVVETVSNDASGNVKFSKLEFKKEQVGEHKFTVEEVKGTDGTVTYDAMKAVVTVEVKHDGTAKALITNVTDPADKEFNNRVTPPETPEFNPEKYILNAEKFDLTGKLLLDDDKELADKVVDTNTNPYADKADNNEAANINTKTVNRGDKVVYQVWLDTTKFTEAHNIQSVGISDDYEEDKVDINVANIKAYDSVTGEDVTAKFDIKVENGVISATSKADLTKSLGDAENTPVIDTTKFAFGRYYKFDIPATVKETVKGGADIENTAAQIVHQYDPTSKSVKKPNKPTEKRVVNIPVSVEFNFTKRMEGRELKANEFSFVLKDKDGKTLETVKNDASGNVKFSALEFKKGQEGTYNYTVEEVKGTDATVTYDTMKAVVTVEVSHDGTAKALLTKVTDPADKEFNNTVRPPETPEFNPEKYILNESKFDLTGTKLLDDDSELKDKVADTNANPYADGTANNEAQNINTKTLKKGDKVYYQVWLDTTKFTEAHNIQSVGVTDKYDSANLNVNGADIKAYDSVTGEDVTAKFDIKVENGVITATSKADLTKSLGDAENTQVIDTTKLAFGRYYKFEIPAEIKQSAQEGVDIENTASQIVHQYDPTKKSVEKPEKPTEKRVVNIPVKVQFQFTKKLEGRELKAGEFSFVLKDEKGNVIETVTNDAAGKIQFSALEFKRGEEGTHLYHVEEIRGTDSSVEYDKMVATVGIMINKDGKVLTAVTQLPEDTEFNNTVIPPTPPTTPPNTPPTPPTTPPNTPPTPPTTPPTPPTPPTPTTPPAPALPETGEEQSVTAALLGAALGMVGLAGLARRKKNED</sequence>
<dbReference type="InterPro" id="IPR019931">
    <property type="entry name" value="LPXTG_anchor"/>
</dbReference>
<feature type="compositionally biased region" description="Low complexity" evidence="5">
    <location>
        <begin position="42"/>
        <end position="61"/>
    </location>
</feature>
<dbReference type="InterPro" id="IPR022464">
    <property type="entry name" value="Strep_pil_isopept_link"/>
</dbReference>
<evidence type="ECO:0000256" key="4">
    <source>
        <dbReference type="ARBA" id="ARBA00023088"/>
    </source>
</evidence>